<dbReference type="AlphaFoldDB" id="A2D9E9"/>
<evidence type="ECO:0000313" key="1">
    <source>
        <dbReference type="EMBL" id="EAY22805.1"/>
    </source>
</evidence>
<protein>
    <submittedName>
        <fullName evidence="1">Uncharacterized protein</fullName>
    </submittedName>
</protein>
<organism evidence="1 2">
    <name type="scientific">Trichomonas vaginalis (strain ATCC PRA-98 / G3)</name>
    <dbReference type="NCBI Taxonomy" id="412133"/>
    <lineage>
        <taxon>Eukaryota</taxon>
        <taxon>Metamonada</taxon>
        <taxon>Parabasalia</taxon>
        <taxon>Trichomonadida</taxon>
        <taxon>Trichomonadidae</taxon>
        <taxon>Trichomonas</taxon>
    </lineage>
</organism>
<sequence>MFVDEDLQKSTFEQSSERGSSTLHNILLEQKEKLLRNARRKKRQLRQTWFRFYFVLRKEKVVEAQRHYGNTKNRKIEGICDIAGHYCSNLLGLDQIITRIGTESKKFIAPLVNSEARQVETPTNKQLEDRTAEIYSYNFDFTNCMNIIAQDVNRMISNVTNFEIINAETDNSTHPIDDIAKEAIENMNIITAPLNIKKIEKPLSDLNQDMFIFTAFSSYEAIADGAATLAVSDIDFAGIGLGSIQNSVVPRLRPFLRLAFPRWDNEVELTIDRGDTLDPNSITSFFDTKTDTTSTTFIDGIYANEAKEMLGETQPLIDELVDELFPMVLEDEIYKEIVPEEFFGDIIEPPAVLVSRDLNQDITDSMSFIDEELHKSLVQFCGNKLGVSGVVDKISSFQVNYFDSMLKKKVAESTFHHLSVLTPFLKGAADAKRHKMEGTDASSLTRKWKDQMMNKIREFLD</sequence>
<name>A2D9E9_TRIV3</name>
<evidence type="ECO:0000313" key="2">
    <source>
        <dbReference type="Proteomes" id="UP000001542"/>
    </source>
</evidence>
<accession>A2D9E9</accession>
<keyword evidence="2" id="KW-1185">Reference proteome</keyword>
<reference evidence="1" key="1">
    <citation type="submission" date="2006-10" db="EMBL/GenBank/DDBJ databases">
        <authorList>
            <person name="Amadeo P."/>
            <person name="Zhao Q."/>
            <person name="Wortman J."/>
            <person name="Fraser-Liggett C."/>
            <person name="Carlton J."/>
        </authorList>
    </citation>
    <scope>NUCLEOTIDE SEQUENCE</scope>
    <source>
        <strain evidence="1">G3</strain>
    </source>
</reference>
<reference evidence="1" key="2">
    <citation type="journal article" date="2007" name="Science">
        <title>Draft genome sequence of the sexually transmitted pathogen Trichomonas vaginalis.</title>
        <authorList>
            <person name="Carlton J.M."/>
            <person name="Hirt R.P."/>
            <person name="Silva J.C."/>
            <person name="Delcher A.L."/>
            <person name="Schatz M."/>
            <person name="Zhao Q."/>
            <person name="Wortman J.R."/>
            <person name="Bidwell S.L."/>
            <person name="Alsmark U.C.M."/>
            <person name="Besteiro S."/>
            <person name="Sicheritz-Ponten T."/>
            <person name="Noel C.J."/>
            <person name="Dacks J.B."/>
            <person name="Foster P.G."/>
            <person name="Simillion C."/>
            <person name="Van de Peer Y."/>
            <person name="Miranda-Saavedra D."/>
            <person name="Barton G.J."/>
            <person name="Westrop G.D."/>
            <person name="Mueller S."/>
            <person name="Dessi D."/>
            <person name="Fiori P.L."/>
            <person name="Ren Q."/>
            <person name="Paulsen I."/>
            <person name="Zhang H."/>
            <person name="Bastida-Corcuera F.D."/>
            <person name="Simoes-Barbosa A."/>
            <person name="Brown M.T."/>
            <person name="Hayes R.D."/>
            <person name="Mukherjee M."/>
            <person name="Okumura C.Y."/>
            <person name="Schneider R."/>
            <person name="Smith A.J."/>
            <person name="Vanacova S."/>
            <person name="Villalvazo M."/>
            <person name="Haas B.J."/>
            <person name="Pertea M."/>
            <person name="Feldblyum T.V."/>
            <person name="Utterback T.R."/>
            <person name="Shu C.L."/>
            <person name="Osoegawa K."/>
            <person name="de Jong P.J."/>
            <person name="Hrdy I."/>
            <person name="Horvathova L."/>
            <person name="Zubacova Z."/>
            <person name="Dolezal P."/>
            <person name="Malik S.B."/>
            <person name="Logsdon J.M. Jr."/>
            <person name="Henze K."/>
            <person name="Gupta A."/>
            <person name="Wang C.C."/>
            <person name="Dunne R.L."/>
            <person name="Upcroft J.A."/>
            <person name="Upcroft P."/>
            <person name="White O."/>
            <person name="Salzberg S.L."/>
            <person name="Tang P."/>
            <person name="Chiu C.-H."/>
            <person name="Lee Y.-S."/>
            <person name="Embley T.M."/>
            <person name="Coombs G.H."/>
            <person name="Mottram J.C."/>
            <person name="Tachezy J."/>
            <person name="Fraser-Liggett C.M."/>
            <person name="Johnson P.J."/>
        </authorList>
    </citation>
    <scope>NUCLEOTIDE SEQUENCE [LARGE SCALE GENOMIC DNA]</scope>
    <source>
        <strain evidence="1">G3</strain>
    </source>
</reference>
<gene>
    <name evidence="1" type="ORF">TVAG_075520</name>
</gene>
<dbReference type="VEuPathDB" id="TrichDB:TVAG_075520"/>
<dbReference type="KEGG" id="tva:5468360"/>
<dbReference type="VEuPathDB" id="TrichDB:TVAGG3_0286910"/>
<dbReference type="Proteomes" id="UP000001542">
    <property type="component" value="Unassembled WGS sequence"/>
</dbReference>
<dbReference type="EMBL" id="DS113181">
    <property type="protein sequence ID" value="EAY22805.1"/>
    <property type="molecule type" value="Genomic_DNA"/>
</dbReference>
<dbReference type="RefSeq" id="XP_001583791.1">
    <property type="nucleotide sequence ID" value="XM_001583741.1"/>
</dbReference>
<proteinExistence type="predicted"/>
<dbReference type="InParanoid" id="A2D9E9"/>